<keyword evidence="2" id="KW-0963">Cytoplasm</keyword>
<feature type="domain" description="N-acetyltransferase" evidence="5">
    <location>
        <begin position="13"/>
        <end position="153"/>
    </location>
</feature>
<dbReference type="NCBIfam" id="TIGR01575">
    <property type="entry name" value="rimI"/>
    <property type="match status" value="1"/>
</dbReference>
<evidence type="ECO:0000256" key="4">
    <source>
        <dbReference type="ARBA" id="ARBA00023315"/>
    </source>
</evidence>
<dbReference type="Gene3D" id="3.40.630.30">
    <property type="match status" value="1"/>
</dbReference>
<dbReference type="InterPro" id="IPR050680">
    <property type="entry name" value="YpeA/RimI_acetyltransf"/>
</dbReference>
<evidence type="ECO:0000256" key="1">
    <source>
        <dbReference type="ARBA" id="ARBA00005395"/>
    </source>
</evidence>
<dbReference type="EC" id="2.3.1.128" evidence="6"/>
<dbReference type="AlphaFoldDB" id="A0A6J4NQR6"/>
<evidence type="ECO:0000259" key="5">
    <source>
        <dbReference type="PROSITE" id="PS51186"/>
    </source>
</evidence>
<evidence type="ECO:0000256" key="2">
    <source>
        <dbReference type="ARBA" id="ARBA00022490"/>
    </source>
</evidence>
<dbReference type="Pfam" id="PF00583">
    <property type="entry name" value="Acetyltransf_1"/>
    <property type="match status" value="1"/>
</dbReference>
<sequence length="157" mass="17492">MGPVVVREPDAGTFLRRMRLSDLGAVMEIDAASLPKPWSEAIWRSEIESPFGLYLVLEEGDEVIGQIGVRSVLDELHVTNVAVRPGHRGRGHARAMIQGALSAYPDARLVHLEVRPTNRAARTLYQSLGFRETGRRPRYYGDEDALLMTLDLSEGRP</sequence>
<dbReference type="InterPro" id="IPR016181">
    <property type="entry name" value="Acyl_CoA_acyltransferase"/>
</dbReference>
<dbReference type="EMBL" id="CADCUT010000052">
    <property type="protein sequence ID" value="CAA9395022.1"/>
    <property type="molecule type" value="Genomic_DNA"/>
</dbReference>
<keyword evidence="3 6" id="KW-0808">Transferase</keyword>
<dbReference type="PANTHER" id="PTHR43420">
    <property type="entry name" value="ACETYLTRANSFERASE"/>
    <property type="match status" value="1"/>
</dbReference>
<accession>A0A6J4NQR6</accession>
<dbReference type="SUPFAM" id="SSF55729">
    <property type="entry name" value="Acyl-CoA N-acyltransferases (Nat)"/>
    <property type="match status" value="1"/>
</dbReference>
<evidence type="ECO:0000256" key="3">
    <source>
        <dbReference type="ARBA" id="ARBA00022679"/>
    </source>
</evidence>
<organism evidence="6">
    <name type="scientific">uncultured Rubrobacteraceae bacterium</name>
    <dbReference type="NCBI Taxonomy" id="349277"/>
    <lineage>
        <taxon>Bacteria</taxon>
        <taxon>Bacillati</taxon>
        <taxon>Actinomycetota</taxon>
        <taxon>Rubrobacteria</taxon>
        <taxon>Rubrobacterales</taxon>
        <taxon>Rubrobacteraceae</taxon>
        <taxon>environmental samples</taxon>
    </lineage>
</organism>
<dbReference type="InterPro" id="IPR000182">
    <property type="entry name" value="GNAT_dom"/>
</dbReference>
<name>A0A6J4NQR6_9ACTN</name>
<dbReference type="CDD" id="cd04301">
    <property type="entry name" value="NAT_SF"/>
    <property type="match status" value="1"/>
</dbReference>
<proteinExistence type="inferred from homology"/>
<keyword evidence="4 6" id="KW-0012">Acyltransferase</keyword>
<gene>
    <name evidence="6" type="ORF">AVDCRST_MAG03-861</name>
</gene>
<evidence type="ECO:0000313" key="6">
    <source>
        <dbReference type="EMBL" id="CAA9395022.1"/>
    </source>
</evidence>
<reference evidence="6" key="1">
    <citation type="submission" date="2020-02" db="EMBL/GenBank/DDBJ databases">
        <authorList>
            <person name="Meier V. D."/>
        </authorList>
    </citation>
    <scope>NUCLEOTIDE SEQUENCE</scope>
    <source>
        <strain evidence="6">AVDCRST_MAG03</strain>
    </source>
</reference>
<comment type="similarity">
    <text evidence="1">Belongs to the acetyltransferase family. RimI subfamily.</text>
</comment>
<dbReference type="InterPro" id="IPR006464">
    <property type="entry name" value="AcTrfase_RimI/Ard1"/>
</dbReference>
<dbReference type="GO" id="GO:0008080">
    <property type="term" value="F:N-acetyltransferase activity"/>
    <property type="evidence" value="ECO:0007669"/>
    <property type="project" value="InterPro"/>
</dbReference>
<protein>
    <submittedName>
        <fullName evidence="6">Ribosomal-protein-S18p-alanine acetyltransferase</fullName>
        <ecNumber evidence="6">2.3.1.128</ecNumber>
    </submittedName>
</protein>
<dbReference type="PROSITE" id="PS51186">
    <property type="entry name" value="GNAT"/>
    <property type="match status" value="1"/>
</dbReference>